<proteinExistence type="predicted"/>
<organism evidence="3">
    <name type="scientific">Staphylothermus marinus</name>
    <dbReference type="NCBI Taxonomy" id="2280"/>
    <lineage>
        <taxon>Archaea</taxon>
        <taxon>Thermoproteota</taxon>
        <taxon>Thermoprotei</taxon>
        <taxon>Desulfurococcales</taxon>
        <taxon>Desulfurococcaceae</taxon>
        <taxon>Staphylothermus</taxon>
    </lineage>
</organism>
<protein>
    <submittedName>
        <fullName evidence="3">VWA domain-containing protein</fullName>
    </submittedName>
</protein>
<evidence type="ECO:0000256" key="1">
    <source>
        <dbReference type="SAM" id="Phobius"/>
    </source>
</evidence>
<sequence>MISFLNPDALIYVYIVLAIYSIVFIYLAFRRKRFMKLIGLKDSLHWYLIQFIKLTALILIVLALSTPVSIHLREKYFFVEEIGSEFKNVLENLTVLHVLIVDESLSMLYTDGNNNSRINYAIDFIEKYLKHVSLNDLVMITGFAENSEIKCIGRSSYCLEKLSSIRAGRNYTDIAGAIDFAKTYADASQYPSVFVIISDGVHNKGKDPFEKIISVKEYYPVLFVRIGLDPRANNFVFRIQESGVRSVSMNVYTNQTVLQQLPIIIDELRLESFIAKKILRIKTMYEEYEPYPILFLLLTSCVLIIISRIEGF</sequence>
<keyword evidence="1" id="KW-0472">Membrane</keyword>
<feature type="domain" description="VWFA" evidence="2">
    <location>
        <begin position="96"/>
        <end position="268"/>
    </location>
</feature>
<dbReference type="Pfam" id="PF13519">
    <property type="entry name" value="VWA_2"/>
    <property type="match status" value="1"/>
</dbReference>
<accession>A0A7C4D9B4</accession>
<gene>
    <name evidence="3" type="ORF">ENU14_00870</name>
</gene>
<dbReference type="AlphaFoldDB" id="A0A7C4D9B4"/>
<keyword evidence="1" id="KW-0812">Transmembrane</keyword>
<dbReference type="Gene3D" id="3.40.50.410">
    <property type="entry name" value="von Willebrand factor, type A domain"/>
    <property type="match status" value="1"/>
</dbReference>
<feature type="transmembrane region" description="Helical" evidence="1">
    <location>
        <begin position="44"/>
        <end position="65"/>
    </location>
</feature>
<keyword evidence="1" id="KW-1133">Transmembrane helix</keyword>
<dbReference type="InterPro" id="IPR036465">
    <property type="entry name" value="vWFA_dom_sf"/>
</dbReference>
<evidence type="ECO:0000313" key="3">
    <source>
        <dbReference type="EMBL" id="HGM58133.1"/>
    </source>
</evidence>
<dbReference type="SUPFAM" id="SSF53300">
    <property type="entry name" value="vWA-like"/>
    <property type="match status" value="1"/>
</dbReference>
<dbReference type="EMBL" id="DTBJ01000012">
    <property type="protein sequence ID" value="HGM58133.1"/>
    <property type="molecule type" value="Genomic_DNA"/>
</dbReference>
<name>A0A7C4D9B4_STAMA</name>
<dbReference type="InterPro" id="IPR002035">
    <property type="entry name" value="VWF_A"/>
</dbReference>
<comment type="caution">
    <text evidence="3">The sequence shown here is derived from an EMBL/GenBank/DDBJ whole genome shotgun (WGS) entry which is preliminary data.</text>
</comment>
<evidence type="ECO:0000259" key="2">
    <source>
        <dbReference type="PROSITE" id="PS50234"/>
    </source>
</evidence>
<feature type="transmembrane region" description="Helical" evidence="1">
    <location>
        <begin position="9"/>
        <end position="29"/>
    </location>
</feature>
<reference evidence="3" key="1">
    <citation type="journal article" date="2020" name="mSystems">
        <title>Genome- and Community-Level Interaction Insights into Carbon Utilization and Element Cycling Functions of Hydrothermarchaeota in Hydrothermal Sediment.</title>
        <authorList>
            <person name="Zhou Z."/>
            <person name="Liu Y."/>
            <person name="Xu W."/>
            <person name="Pan J."/>
            <person name="Luo Z.H."/>
            <person name="Li M."/>
        </authorList>
    </citation>
    <scope>NUCLEOTIDE SEQUENCE [LARGE SCALE GENOMIC DNA]</scope>
    <source>
        <strain evidence="3">SpSt-642</strain>
    </source>
</reference>
<dbReference type="PROSITE" id="PS50234">
    <property type="entry name" value="VWFA"/>
    <property type="match status" value="1"/>
</dbReference>